<dbReference type="PANTHER" id="PTHR11525">
    <property type="entry name" value="FARNESYL-PYROPHOSPHATE SYNTHETASE"/>
    <property type="match status" value="1"/>
</dbReference>
<name>A0A161HGJ7_9ASCO</name>
<dbReference type="Pfam" id="PF00348">
    <property type="entry name" value="polyprenyl_synt"/>
    <property type="match status" value="1"/>
</dbReference>
<dbReference type="InterPro" id="IPR039702">
    <property type="entry name" value="FPS1-like"/>
</dbReference>
<comment type="cofactor">
    <cofactor evidence="1">
        <name>Mg(2+)</name>
        <dbReference type="ChEBI" id="CHEBI:18420"/>
    </cofactor>
</comment>
<dbReference type="PANTHER" id="PTHR11525:SF0">
    <property type="entry name" value="FARNESYL PYROPHOSPHATE SYNTHASE"/>
    <property type="match status" value="1"/>
</dbReference>
<dbReference type="GO" id="GO:0046872">
    <property type="term" value="F:metal ion binding"/>
    <property type="evidence" value="ECO:0007669"/>
    <property type="project" value="UniProtKB-KW"/>
</dbReference>
<dbReference type="GeneID" id="30034422"/>
<accession>A0A161HGJ7</accession>
<dbReference type="SUPFAM" id="SSF48576">
    <property type="entry name" value="Terpenoid synthases"/>
    <property type="match status" value="1"/>
</dbReference>
<dbReference type="InterPro" id="IPR008949">
    <property type="entry name" value="Isoprenoid_synthase_dom_sf"/>
</dbReference>
<dbReference type="Proteomes" id="UP000189580">
    <property type="component" value="Chromosome b"/>
</dbReference>
<keyword evidence="3" id="KW-0479">Metal-binding</keyword>
<evidence type="ECO:0000256" key="3">
    <source>
        <dbReference type="ARBA" id="ARBA00022723"/>
    </source>
</evidence>
<dbReference type="AlphaFoldDB" id="A0A161HGJ7"/>
<keyword evidence="6" id="KW-1185">Reference proteome</keyword>
<organism evidence="5 6">
    <name type="scientific">Sugiyamaella lignohabitans</name>
    <dbReference type="NCBI Taxonomy" id="796027"/>
    <lineage>
        <taxon>Eukaryota</taxon>
        <taxon>Fungi</taxon>
        <taxon>Dikarya</taxon>
        <taxon>Ascomycota</taxon>
        <taxon>Saccharomycotina</taxon>
        <taxon>Dipodascomycetes</taxon>
        <taxon>Dipodascales</taxon>
        <taxon>Trichomonascaceae</taxon>
        <taxon>Sugiyamaella</taxon>
    </lineage>
</organism>
<dbReference type="GO" id="GO:0004161">
    <property type="term" value="F:dimethylallyltranstransferase activity"/>
    <property type="evidence" value="ECO:0007669"/>
    <property type="project" value="TreeGrafter"/>
</dbReference>
<reference evidence="5 6" key="1">
    <citation type="submission" date="2016-02" db="EMBL/GenBank/DDBJ databases">
        <title>Complete genome sequence and transcriptome regulation of the pentose utilising yeast Sugiyamaella lignohabitans.</title>
        <authorList>
            <person name="Bellasio M."/>
            <person name="Peymann A."/>
            <person name="Valli M."/>
            <person name="Sipitzky M."/>
            <person name="Graf A."/>
            <person name="Sauer M."/>
            <person name="Marx H."/>
            <person name="Mattanovich D."/>
        </authorList>
    </citation>
    <scope>NUCLEOTIDE SEQUENCE [LARGE SCALE GENOMIC DNA]</scope>
    <source>
        <strain evidence="5 6">CBS 10342</strain>
    </source>
</reference>
<keyword evidence="4" id="KW-0460">Magnesium</keyword>
<protein>
    <submittedName>
        <fullName evidence="5">Bifunctional (2E,6E)-farnesyl diphosphate synthase/dimethylallyltranstransferase</fullName>
    </submittedName>
</protein>
<dbReference type="GO" id="GO:0005737">
    <property type="term" value="C:cytoplasm"/>
    <property type="evidence" value="ECO:0007669"/>
    <property type="project" value="TreeGrafter"/>
</dbReference>
<dbReference type="Gene3D" id="1.10.600.10">
    <property type="entry name" value="Farnesyl Diphosphate Synthase"/>
    <property type="match status" value="1"/>
</dbReference>
<dbReference type="EMBL" id="CP014503">
    <property type="protein sequence ID" value="ANB14890.1"/>
    <property type="molecule type" value="Genomic_DNA"/>
</dbReference>
<dbReference type="OrthoDB" id="5408758at2759"/>
<evidence type="ECO:0000256" key="1">
    <source>
        <dbReference type="ARBA" id="ARBA00001946"/>
    </source>
</evidence>
<dbReference type="GO" id="GO:0045337">
    <property type="term" value="P:farnesyl diphosphate biosynthetic process"/>
    <property type="evidence" value="ECO:0007669"/>
    <property type="project" value="TreeGrafter"/>
</dbReference>
<evidence type="ECO:0000256" key="4">
    <source>
        <dbReference type="ARBA" id="ARBA00022842"/>
    </source>
</evidence>
<evidence type="ECO:0000256" key="2">
    <source>
        <dbReference type="ARBA" id="ARBA00022679"/>
    </source>
</evidence>
<gene>
    <name evidence="5" type="primary">ERG20</name>
    <name evidence="5" type="ORF">AWJ20_2503</name>
</gene>
<evidence type="ECO:0000313" key="6">
    <source>
        <dbReference type="Proteomes" id="UP000189580"/>
    </source>
</evidence>
<sequence>MSEAKQKFESIFPALVDELLEVVSETKISQDAIDWIKQNLIYNTLGGKANRGLSVIDTYKLLSGKKELSDAEYKRAAVLGWCVELLQAFFLVADDIMDASKTRRGQPCWYLQVS</sequence>
<proteinExistence type="predicted"/>
<evidence type="ECO:0000313" key="5">
    <source>
        <dbReference type="EMBL" id="ANB14890.1"/>
    </source>
</evidence>
<keyword evidence="2 5" id="KW-0808">Transferase</keyword>
<dbReference type="KEGG" id="slb:AWJ20_2503"/>
<dbReference type="InterPro" id="IPR033749">
    <property type="entry name" value="Polyprenyl_synt_CS"/>
</dbReference>
<dbReference type="InterPro" id="IPR000092">
    <property type="entry name" value="Polyprenyl_synt"/>
</dbReference>
<dbReference type="PROSITE" id="PS00723">
    <property type="entry name" value="POLYPRENYL_SYNTHASE_1"/>
    <property type="match status" value="1"/>
</dbReference>
<dbReference type="RefSeq" id="XP_018737367.1">
    <property type="nucleotide sequence ID" value="XM_018879452.1"/>
</dbReference>
<dbReference type="GO" id="GO:0004337">
    <property type="term" value="F:(2E,6E)-farnesyl diphosphate synthase activity"/>
    <property type="evidence" value="ECO:0007669"/>
    <property type="project" value="TreeGrafter"/>
</dbReference>